<dbReference type="EMBL" id="CM047941">
    <property type="protein sequence ID" value="KAI9903239.1"/>
    <property type="molecule type" value="Genomic_DNA"/>
</dbReference>
<evidence type="ECO:0000313" key="2">
    <source>
        <dbReference type="Proteomes" id="UP001163324"/>
    </source>
</evidence>
<accession>A0ACC0VAL7</accession>
<organism evidence="1 2">
    <name type="scientific">Trichothecium roseum</name>
    <dbReference type="NCBI Taxonomy" id="47278"/>
    <lineage>
        <taxon>Eukaryota</taxon>
        <taxon>Fungi</taxon>
        <taxon>Dikarya</taxon>
        <taxon>Ascomycota</taxon>
        <taxon>Pezizomycotina</taxon>
        <taxon>Sordariomycetes</taxon>
        <taxon>Hypocreomycetidae</taxon>
        <taxon>Hypocreales</taxon>
        <taxon>Hypocreales incertae sedis</taxon>
        <taxon>Trichothecium</taxon>
    </lineage>
</organism>
<protein>
    <submittedName>
        <fullName evidence="1">Uncharacterized protein</fullName>
    </submittedName>
</protein>
<evidence type="ECO:0000313" key="1">
    <source>
        <dbReference type="EMBL" id="KAI9903239.1"/>
    </source>
</evidence>
<sequence>MSKLFSAFKDKMASSKKPMPQMSSSSSRGGVNSNNPFASTGYTNDESEVPNIEEAPPAYTEEAAPPKNLTSDHGASRARSRSITPSTDNDPYAFLSAFDTIFIIDDSGSMAGSRWAEVGEVLAAIVPVCTKRDRDGIDVHFLNHTSGRHSPDAHRPPGGYYNLTCGVDVRDIFARVRPAGRTPTGERLGHVLSPYCRHLQRVPNPDAVRPVNVIVITDGRPTDYPDEVIRDVAARLDRLDAMAHQVGLQFFQVGRDADAAEHLRQLDDELVGVRDMVDTVTWDRGGDLSADAILKVVLGAVVRRLDRKSTNRQSPRHR</sequence>
<comment type="caution">
    <text evidence="1">The sequence shown here is derived from an EMBL/GenBank/DDBJ whole genome shotgun (WGS) entry which is preliminary data.</text>
</comment>
<gene>
    <name evidence="1" type="ORF">N3K66_002591</name>
</gene>
<keyword evidence="2" id="KW-1185">Reference proteome</keyword>
<proteinExistence type="predicted"/>
<reference evidence="1" key="1">
    <citation type="submission" date="2022-10" db="EMBL/GenBank/DDBJ databases">
        <title>Complete Genome of Trichothecium roseum strain YXFP-22015, a Plant Pathogen Isolated from Citrus.</title>
        <authorList>
            <person name="Wang Y."/>
            <person name="Zhu L."/>
        </authorList>
    </citation>
    <scope>NUCLEOTIDE SEQUENCE</scope>
    <source>
        <strain evidence="1">YXFP-22015</strain>
    </source>
</reference>
<dbReference type="Proteomes" id="UP001163324">
    <property type="component" value="Chromosome 2"/>
</dbReference>
<name>A0ACC0VAL7_9HYPO</name>